<feature type="domain" description="HNH nuclease" evidence="1">
    <location>
        <begin position="73"/>
        <end position="124"/>
    </location>
</feature>
<dbReference type="PANTHER" id="PTHR33877">
    <property type="entry name" value="SLL1193 PROTEIN"/>
    <property type="match status" value="1"/>
</dbReference>
<evidence type="ECO:0000313" key="3">
    <source>
        <dbReference type="Proteomes" id="UP000216312"/>
    </source>
</evidence>
<reference evidence="3" key="1">
    <citation type="submission" date="2017-07" db="EMBL/GenBank/DDBJ databases">
        <title>Novel pathways for hydrocarbon cycling and metabolic interdependencies in hydrothermal sediment communities.</title>
        <authorList>
            <person name="Dombrowski N."/>
            <person name="Seitz K."/>
            <person name="Teske A."/>
            <person name="Baker B."/>
        </authorList>
    </citation>
    <scope>NUCLEOTIDE SEQUENCE [LARGE SCALE GENOMIC DNA]</scope>
</reference>
<gene>
    <name evidence="2" type="ORF">CGW93_00845</name>
</gene>
<keyword evidence="2" id="KW-0255">Endonuclease</keyword>
<sequence length="170" mass="19865">MNKLKQKVLVLNQNYEPLSITIMKRAAVLMLTGRAELVERRSFDLHSVNGVYPAPSVIRLKTYIRVDNRWPPLTRKNILKRDNHTCQYCGAKGGDLTIDHVIPKNRGGRDTWDNLVTACVKCNNRKGNRTPEEAGMKLRRKPFKPYYFMLNLPDIPDSRWEKYLFLKHRV</sequence>
<keyword evidence="2" id="KW-0540">Nuclease</keyword>
<dbReference type="GO" id="GO:0004519">
    <property type="term" value="F:endonuclease activity"/>
    <property type="evidence" value="ECO:0007669"/>
    <property type="project" value="UniProtKB-KW"/>
</dbReference>
<proteinExistence type="predicted"/>
<dbReference type="PANTHER" id="PTHR33877:SF2">
    <property type="entry name" value="OS07G0170200 PROTEIN"/>
    <property type="match status" value="1"/>
</dbReference>
<dbReference type="InterPro" id="IPR002711">
    <property type="entry name" value="HNH"/>
</dbReference>
<dbReference type="GO" id="GO:0003676">
    <property type="term" value="F:nucleic acid binding"/>
    <property type="evidence" value="ECO:0007669"/>
    <property type="project" value="InterPro"/>
</dbReference>
<keyword evidence="2" id="KW-0378">Hydrolase</keyword>
<evidence type="ECO:0000259" key="1">
    <source>
        <dbReference type="SMART" id="SM00507"/>
    </source>
</evidence>
<protein>
    <submittedName>
        <fullName evidence="2">HNH endonuclease</fullName>
    </submittedName>
</protein>
<dbReference type="Pfam" id="PF01844">
    <property type="entry name" value="HNH"/>
    <property type="match status" value="1"/>
</dbReference>
<dbReference type="CDD" id="cd00085">
    <property type="entry name" value="HNHc"/>
    <property type="match status" value="1"/>
</dbReference>
<evidence type="ECO:0000313" key="2">
    <source>
        <dbReference type="EMBL" id="OYV03443.1"/>
    </source>
</evidence>
<dbReference type="InterPro" id="IPR052892">
    <property type="entry name" value="NA-targeting_endonuclease"/>
</dbReference>
<dbReference type="GO" id="GO:0008270">
    <property type="term" value="F:zinc ion binding"/>
    <property type="evidence" value="ECO:0007669"/>
    <property type="project" value="InterPro"/>
</dbReference>
<accession>A0A257LUU8</accession>
<dbReference type="AlphaFoldDB" id="A0A257LUU8"/>
<organism evidence="2 3">
    <name type="scientific">candidate division WOR-3 bacterium 4484_18</name>
    <dbReference type="NCBI Taxonomy" id="2020626"/>
    <lineage>
        <taxon>Bacteria</taxon>
        <taxon>Bacteria division WOR-3</taxon>
    </lineage>
</organism>
<dbReference type="EMBL" id="NMUJ01000006">
    <property type="protein sequence ID" value="OYV03443.1"/>
    <property type="molecule type" value="Genomic_DNA"/>
</dbReference>
<dbReference type="SMART" id="SM00507">
    <property type="entry name" value="HNHc"/>
    <property type="match status" value="1"/>
</dbReference>
<comment type="caution">
    <text evidence="2">The sequence shown here is derived from an EMBL/GenBank/DDBJ whole genome shotgun (WGS) entry which is preliminary data.</text>
</comment>
<dbReference type="Proteomes" id="UP000216312">
    <property type="component" value="Unassembled WGS sequence"/>
</dbReference>
<dbReference type="Gene3D" id="1.10.30.50">
    <property type="match status" value="1"/>
</dbReference>
<name>A0A257LUU8_UNCW3</name>
<dbReference type="InterPro" id="IPR003615">
    <property type="entry name" value="HNH_nuc"/>
</dbReference>